<dbReference type="RefSeq" id="WP_377906274.1">
    <property type="nucleotide sequence ID" value="NZ_JBHRZS010000007.1"/>
</dbReference>
<evidence type="ECO:0000259" key="2">
    <source>
        <dbReference type="PROSITE" id="PS50164"/>
    </source>
</evidence>
<dbReference type="InterPro" id="IPR035901">
    <property type="entry name" value="GIY-YIG_endonuc_sf"/>
</dbReference>
<keyword evidence="4" id="KW-1185">Reference proteome</keyword>
<feature type="domain" description="GIY-YIG" evidence="2">
    <location>
        <begin position="3"/>
        <end position="80"/>
    </location>
</feature>
<dbReference type="PROSITE" id="PS50164">
    <property type="entry name" value="GIY_YIG"/>
    <property type="match status" value="1"/>
</dbReference>
<dbReference type="PANTHER" id="PTHR34477">
    <property type="entry name" value="UPF0213 PROTEIN YHBQ"/>
    <property type="match status" value="1"/>
</dbReference>
<dbReference type="EMBL" id="JBHRZS010000007">
    <property type="protein sequence ID" value="MFC3880928.1"/>
    <property type="molecule type" value="Genomic_DNA"/>
</dbReference>
<dbReference type="Pfam" id="PF01541">
    <property type="entry name" value="GIY-YIG"/>
    <property type="match status" value="1"/>
</dbReference>
<accession>A0ABV8ASI2</accession>
<dbReference type="CDD" id="cd10448">
    <property type="entry name" value="GIY-YIG_unchar_3"/>
    <property type="match status" value="1"/>
</dbReference>
<name>A0ABV8ASI2_9BACT</name>
<protein>
    <submittedName>
        <fullName evidence="3">GIY-YIG nuclease family protein</fullName>
    </submittedName>
</protein>
<reference evidence="4" key="1">
    <citation type="journal article" date="2019" name="Int. J. Syst. Evol. Microbiol.">
        <title>The Global Catalogue of Microorganisms (GCM) 10K type strain sequencing project: providing services to taxonomists for standard genome sequencing and annotation.</title>
        <authorList>
            <consortium name="The Broad Institute Genomics Platform"/>
            <consortium name="The Broad Institute Genome Sequencing Center for Infectious Disease"/>
            <person name="Wu L."/>
            <person name="Ma J."/>
        </authorList>
    </citation>
    <scope>NUCLEOTIDE SEQUENCE [LARGE SCALE GENOMIC DNA]</scope>
    <source>
        <strain evidence="4">CCUG 60523</strain>
    </source>
</reference>
<evidence type="ECO:0000313" key="3">
    <source>
        <dbReference type="EMBL" id="MFC3880928.1"/>
    </source>
</evidence>
<proteinExistence type="inferred from homology"/>
<organism evidence="3 4">
    <name type="scientific">Algoriphagus namhaensis</name>
    <dbReference type="NCBI Taxonomy" id="915353"/>
    <lineage>
        <taxon>Bacteria</taxon>
        <taxon>Pseudomonadati</taxon>
        <taxon>Bacteroidota</taxon>
        <taxon>Cytophagia</taxon>
        <taxon>Cytophagales</taxon>
        <taxon>Cyclobacteriaceae</taxon>
        <taxon>Algoriphagus</taxon>
    </lineage>
</organism>
<dbReference type="Gene3D" id="3.40.1440.10">
    <property type="entry name" value="GIY-YIG endonuclease"/>
    <property type="match status" value="1"/>
</dbReference>
<dbReference type="InterPro" id="IPR000305">
    <property type="entry name" value="GIY-YIG_endonuc"/>
</dbReference>
<evidence type="ECO:0000256" key="1">
    <source>
        <dbReference type="ARBA" id="ARBA00007435"/>
    </source>
</evidence>
<evidence type="ECO:0000313" key="4">
    <source>
        <dbReference type="Proteomes" id="UP001595805"/>
    </source>
</evidence>
<dbReference type="Proteomes" id="UP001595805">
    <property type="component" value="Unassembled WGS sequence"/>
</dbReference>
<comment type="caution">
    <text evidence="3">The sequence shown here is derived from an EMBL/GenBank/DDBJ whole genome shotgun (WGS) entry which is preliminary data.</text>
</comment>
<dbReference type="InterPro" id="IPR050190">
    <property type="entry name" value="UPF0213_domain"/>
</dbReference>
<dbReference type="PANTHER" id="PTHR34477:SF5">
    <property type="entry name" value="BSL5627 PROTEIN"/>
    <property type="match status" value="1"/>
</dbReference>
<dbReference type="SMART" id="SM00465">
    <property type="entry name" value="GIYc"/>
    <property type="match status" value="1"/>
</dbReference>
<comment type="similarity">
    <text evidence="1">Belongs to the UPF0213 family.</text>
</comment>
<sequence length="97" mass="11323">MEKESFVYIITNKNNTVLYVGVTSNLNRRIYQHKVKGDPKSFSSKYNLDKLVYFESYNSILEAIEREKQLKAGSRAKKEILIKSVNPEWLDLFDSLS</sequence>
<gene>
    <name evidence="3" type="ORF">ACFOSV_12100</name>
</gene>
<dbReference type="SUPFAM" id="SSF82771">
    <property type="entry name" value="GIY-YIG endonuclease"/>
    <property type="match status" value="1"/>
</dbReference>